<dbReference type="Proteomes" id="UP000465712">
    <property type="component" value="Unassembled WGS sequence"/>
</dbReference>
<dbReference type="RefSeq" id="WP_161443134.1">
    <property type="nucleotide sequence ID" value="NZ_WXWV01000290.1"/>
</dbReference>
<dbReference type="GO" id="GO:0019646">
    <property type="term" value="P:aerobic electron transport chain"/>
    <property type="evidence" value="ECO:0007669"/>
    <property type="project" value="InterPro"/>
</dbReference>
<evidence type="ECO:0000256" key="3">
    <source>
        <dbReference type="ARBA" id="ARBA00022692"/>
    </source>
</evidence>
<evidence type="ECO:0000313" key="8">
    <source>
        <dbReference type="EMBL" id="NAW64412.1"/>
    </source>
</evidence>
<dbReference type="InterPro" id="IPR035973">
    <property type="entry name" value="Cyt_c_oxidase_su3-like_sf"/>
</dbReference>
<dbReference type="GO" id="GO:0004129">
    <property type="term" value="F:cytochrome-c oxidase activity"/>
    <property type="evidence" value="ECO:0007669"/>
    <property type="project" value="InterPro"/>
</dbReference>
<dbReference type="PROSITE" id="PS50253">
    <property type="entry name" value="COX3"/>
    <property type="match status" value="1"/>
</dbReference>
<evidence type="ECO:0000256" key="4">
    <source>
        <dbReference type="ARBA" id="ARBA00022989"/>
    </source>
</evidence>
<keyword evidence="5" id="KW-0472">Membrane</keyword>
<feature type="domain" description="Heme-copper oxidase subunit III family profile" evidence="7">
    <location>
        <begin position="38"/>
        <end position="204"/>
    </location>
</feature>
<evidence type="ECO:0000256" key="6">
    <source>
        <dbReference type="RuleBase" id="RU003376"/>
    </source>
</evidence>
<keyword evidence="4" id="KW-1133">Transmembrane helix</keyword>
<accession>A0A7X5AS45</accession>
<dbReference type="PANTHER" id="PTHR11403:SF10">
    <property type="entry name" value="CYTOCHROME C OXIDASE"/>
    <property type="match status" value="1"/>
</dbReference>
<evidence type="ECO:0000256" key="2">
    <source>
        <dbReference type="ARBA" id="ARBA00010581"/>
    </source>
</evidence>
<comment type="similarity">
    <text evidence="2 6">Belongs to the cytochrome c oxidase subunit 3 family.</text>
</comment>
<gene>
    <name evidence="8" type="ORF">CAG72_04195</name>
</gene>
<dbReference type="InterPro" id="IPR024791">
    <property type="entry name" value="Cyt_c/ubiquinol_Oxase_su3"/>
</dbReference>
<dbReference type="InterPro" id="IPR000298">
    <property type="entry name" value="Cyt_c_oxidase-like_su3"/>
</dbReference>
<protein>
    <submittedName>
        <fullName evidence="8">Cytochrome oxidase subunit III</fullName>
    </submittedName>
</protein>
<dbReference type="PANTHER" id="PTHR11403">
    <property type="entry name" value="CYTOCHROME C OXIDASE SUBUNIT III"/>
    <property type="match status" value="1"/>
</dbReference>
<sequence>MSRKPALSTLASGNLSPAPNAHYQPASTYAIASTGLWVLMAVIGALFFLFTVAYYIRHTLSDWQALNEPWQLMLSTSLLVLGCVAMHLAGRKARLLPALAACQTELIMAVCFTLGFILAQLWAWQALVQNNQGVLANPANSFFYLLTGLHALHIIGGVLALGVVVYQVWRGQRDNLHLWLQLCARYWHFLLFIWLFLLGLLRLT</sequence>
<dbReference type="AlphaFoldDB" id="A0A7X5AS45"/>
<evidence type="ECO:0000259" key="7">
    <source>
        <dbReference type="PROSITE" id="PS50253"/>
    </source>
</evidence>
<dbReference type="Pfam" id="PF00510">
    <property type="entry name" value="COX3"/>
    <property type="match status" value="1"/>
</dbReference>
<dbReference type="Gene3D" id="1.20.120.80">
    <property type="entry name" value="Cytochrome c oxidase, subunit III, four-helix bundle"/>
    <property type="match status" value="1"/>
</dbReference>
<evidence type="ECO:0000256" key="5">
    <source>
        <dbReference type="ARBA" id="ARBA00023136"/>
    </source>
</evidence>
<reference evidence="8 9" key="1">
    <citation type="submission" date="2017-05" db="EMBL/GenBank/DDBJ databases">
        <title>High clonality and local adaptation shapes Vibrionaceae linages within an endangered oasis.</title>
        <authorList>
            <person name="Vazquez-Rosas-Landa M."/>
        </authorList>
    </citation>
    <scope>NUCLEOTIDE SEQUENCE [LARGE SCALE GENOMIC DNA]</scope>
    <source>
        <strain evidence="8 9">P46_P4S1P180</strain>
    </source>
</reference>
<keyword evidence="3 6" id="KW-0812">Transmembrane</keyword>
<organism evidence="8 9">
    <name type="scientific">Photobacterium halotolerans</name>
    <dbReference type="NCBI Taxonomy" id="265726"/>
    <lineage>
        <taxon>Bacteria</taxon>
        <taxon>Pseudomonadati</taxon>
        <taxon>Pseudomonadota</taxon>
        <taxon>Gammaproteobacteria</taxon>
        <taxon>Vibrionales</taxon>
        <taxon>Vibrionaceae</taxon>
        <taxon>Photobacterium</taxon>
    </lineage>
</organism>
<name>A0A7X5AS45_9GAMM</name>
<comment type="subcellular location">
    <subcellularLocation>
        <location evidence="6">Cell membrane</location>
        <topology evidence="6">Multi-pass membrane protein</topology>
    </subcellularLocation>
    <subcellularLocation>
        <location evidence="1">Membrane</location>
        <topology evidence="1">Multi-pass membrane protein</topology>
    </subcellularLocation>
</comment>
<dbReference type="GO" id="GO:0005886">
    <property type="term" value="C:plasma membrane"/>
    <property type="evidence" value="ECO:0007669"/>
    <property type="project" value="UniProtKB-SubCell"/>
</dbReference>
<evidence type="ECO:0000256" key="1">
    <source>
        <dbReference type="ARBA" id="ARBA00004141"/>
    </source>
</evidence>
<evidence type="ECO:0000313" key="9">
    <source>
        <dbReference type="Proteomes" id="UP000465712"/>
    </source>
</evidence>
<dbReference type="SUPFAM" id="SSF81452">
    <property type="entry name" value="Cytochrome c oxidase subunit III-like"/>
    <property type="match status" value="1"/>
</dbReference>
<dbReference type="InterPro" id="IPR013833">
    <property type="entry name" value="Cyt_c_oxidase_su3_a-hlx"/>
</dbReference>
<proteinExistence type="inferred from homology"/>
<dbReference type="EMBL" id="WXWW01000071">
    <property type="protein sequence ID" value="NAW64412.1"/>
    <property type="molecule type" value="Genomic_DNA"/>
</dbReference>
<comment type="caution">
    <text evidence="8">The sequence shown here is derived from an EMBL/GenBank/DDBJ whole genome shotgun (WGS) entry which is preliminary data.</text>
</comment>